<keyword evidence="2" id="KW-0614">Plasmid</keyword>
<dbReference type="InterPro" id="IPR036457">
    <property type="entry name" value="PPM-type-like_dom_sf"/>
</dbReference>
<dbReference type="GeneID" id="27140916"/>
<dbReference type="CDD" id="cd00143">
    <property type="entry name" value="PP2Cc"/>
    <property type="match status" value="1"/>
</dbReference>
<dbReference type="Pfam" id="PF13672">
    <property type="entry name" value="PP2C_2"/>
    <property type="match status" value="1"/>
</dbReference>
<dbReference type="GO" id="GO:0004722">
    <property type="term" value="F:protein serine/threonine phosphatase activity"/>
    <property type="evidence" value="ECO:0007669"/>
    <property type="project" value="InterPro"/>
</dbReference>
<dbReference type="PROSITE" id="PS50817">
    <property type="entry name" value="INTEIN_N_TER"/>
    <property type="match status" value="1"/>
</dbReference>
<dbReference type="OrthoDB" id="198002at2157"/>
<dbReference type="GO" id="GO:0016539">
    <property type="term" value="P:intein-mediated protein splicing"/>
    <property type="evidence" value="ECO:0007669"/>
    <property type="project" value="InterPro"/>
</dbReference>
<gene>
    <name evidence="2" type="ORF">A0127_10170</name>
</gene>
<protein>
    <recommendedName>
        <fullName evidence="1">PPM-type phosphatase domain-containing protein</fullName>
    </recommendedName>
</protein>
<sequence>MSRVISTGVGNRAWGISHPGPREKNEDALLIQPLGDAYLLAVADGLGGHGGGDVASKAAVETLQETFEREYTEGFGLKDVEDLLRKAYKDAHRRIMEMSPEPGKTGTTMVAAFVRDETAVIANTGDSRAYLIRDGRVISRTRDHSIVEELLERGVIGEEEVRSHPMRHVVTKALGIELAVDTYVWGIEEDDVLLLSTDGLHDVLDDGEIAKLASQGGPKEAAERLVGEALKVAEDNITVIVFKRG</sequence>
<dbReference type="SUPFAM" id="SSF81606">
    <property type="entry name" value="PP2C-like"/>
    <property type="match status" value="1"/>
</dbReference>
<evidence type="ECO:0000313" key="3">
    <source>
        <dbReference type="Proteomes" id="UP000073604"/>
    </source>
</evidence>
<dbReference type="SMART" id="SM00331">
    <property type="entry name" value="PP2C_SIG"/>
    <property type="match status" value="1"/>
</dbReference>
<feature type="domain" description="PPM-type phosphatase" evidence="1">
    <location>
        <begin position="10"/>
        <end position="244"/>
    </location>
</feature>
<dbReference type="InterPro" id="IPR001932">
    <property type="entry name" value="PPM-type_phosphatase-like_dom"/>
</dbReference>
<name>A0A142CXU0_9EURY</name>
<dbReference type="Proteomes" id="UP000073604">
    <property type="component" value="Plasmid unnamed"/>
</dbReference>
<dbReference type="KEGG" id="tpep:A0127_10170"/>
<dbReference type="Gene3D" id="3.60.40.10">
    <property type="entry name" value="PPM-type phosphatase domain"/>
    <property type="match status" value="1"/>
</dbReference>
<dbReference type="PROSITE" id="PS51746">
    <property type="entry name" value="PPM_2"/>
    <property type="match status" value="1"/>
</dbReference>
<dbReference type="SMART" id="SM00332">
    <property type="entry name" value="PP2Cc"/>
    <property type="match status" value="1"/>
</dbReference>
<keyword evidence="3" id="KW-1185">Reference proteome</keyword>
<geneLocation type="plasmid" evidence="3"/>
<dbReference type="InterPro" id="IPR015655">
    <property type="entry name" value="PP2C"/>
</dbReference>
<reference evidence="3" key="1">
    <citation type="submission" date="2016-03" db="EMBL/GenBank/DDBJ databases">
        <authorList>
            <person name="Oger P.M."/>
        </authorList>
    </citation>
    <scope>NUCLEOTIDE SEQUENCE [LARGE SCALE GENOMIC DNA]</scope>
    <source>
        <strain evidence="3">OG-1</strain>
        <plasmid evidence="3">Plasmid</plasmid>
    </source>
</reference>
<dbReference type="EMBL" id="CP014751">
    <property type="protein sequence ID" value="AMQ19592.1"/>
    <property type="molecule type" value="Genomic_DNA"/>
</dbReference>
<dbReference type="RefSeq" id="WP_062390963.1">
    <property type="nucleotide sequence ID" value="NZ_CP014751.1"/>
</dbReference>
<evidence type="ECO:0000259" key="1">
    <source>
        <dbReference type="PROSITE" id="PS51746"/>
    </source>
</evidence>
<dbReference type="AlphaFoldDB" id="A0A142CXU0"/>
<organism evidence="2 3">
    <name type="scientific">Thermococcus peptonophilus</name>
    <dbReference type="NCBI Taxonomy" id="53952"/>
    <lineage>
        <taxon>Archaea</taxon>
        <taxon>Methanobacteriati</taxon>
        <taxon>Methanobacteriota</taxon>
        <taxon>Thermococci</taxon>
        <taxon>Thermococcales</taxon>
        <taxon>Thermococcaceae</taxon>
        <taxon>Thermococcus</taxon>
    </lineage>
</organism>
<evidence type="ECO:0000313" key="2">
    <source>
        <dbReference type="EMBL" id="AMQ19592.1"/>
    </source>
</evidence>
<proteinExistence type="predicted"/>
<dbReference type="InterPro" id="IPR006141">
    <property type="entry name" value="Intein_N"/>
</dbReference>
<accession>A0A142CXU0</accession>
<dbReference type="PANTHER" id="PTHR47992">
    <property type="entry name" value="PROTEIN PHOSPHATASE"/>
    <property type="match status" value="1"/>
</dbReference>